<feature type="compositionally biased region" description="Basic residues" evidence="1">
    <location>
        <begin position="23"/>
        <end position="32"/>
    </location>
</feature>
<reference evidence="2" key="1">
    <citation type="submission" date="2024-07" db="EMBL/GenBank/DDBJ databases">
        <authorList>
            <person name="Yu S.T."/>
        </authorList>
    </citation>
    <scope>NUCLEOTIDE SEQUENCE</scope>
    <source>
        <strain evidence="2">R11</strain>
    </source>
</reference>
<feature type="region of interest" description="Disordered" evidence="1">
    <location>
        <begin position="1"/>
        <end position="40"/>
    </location>
</feature>
<accession>A0AB39N0I7</accession>
<protein>
    <recommendedName>
        <fullName evidence="3">Transposase</fullName>
    </recommendedName>
</protein>
<organism evidence="2">
    <name type="scientific">Streptomyces sp. R11</name>
    <dbReference type="NCBI Taxonomy" id="3238625"/>
    <lineage>
        <taxon>Bacteria</taxon>
        <taxon>Bacillati</taxon>
        <taxon>Actinomycetota</taxon>
        <taxon>Actinomycetes</taxon>
        <taxon>Kitasatosporales</taxon>
        <taxon>Streptomycetaceae</taxon>
        <taxon>Streptomyces</taxon>
    </lineage>
</organism>
<evidence type="ECO:0000313" key="2">
    <source>
        <dbReference type="EMBL" id="XDQ10818.1"/>
    </source>
</evidence>
<gene>
    <name evidence="2" type="ORF">AB5J55_14650</name>
</gene>
<name>A0AB39N0I7_9ACTN</name>
<sequence length="40" mass="4636">MRIGAPWRDLPVEYGPRQTAHGLFRRRQRAPRHPVNQSGA</sequence>
<dbReference type="AlphaFoldDB" id="A0AB39N0I7"/>
<evidence type="ECO:0008006" key="3">
    <source>
        <dbReference type="Google" id="ProtNLM"/>
    </source>
</evidence>
<dbReference type="EMBL" id="CP163432">
    <property type="protein sequence ID" value="XDQ10818.1"/>
    <property type="molecule type" value="Genomic_DNA"/>
</dbReference>
<dbReference type="RefSeq" id="WP_369271105.1">
    <property type="nucleotide sequence ID" value="NZ_CP163432.1"/>
</dbReference>
<evidence type="ECO:0000256" key="1">
    <source>
        <dbReference type="SAM" id="MobiDB-lite"/>
    </source>
</evidence>
<proteinExistence type="predicted"/>